<dbReference type="InterPro" id="IPR016181">
    <property type="entry name" value="Acyl_CoA_acyltransferase"/>
</dbReference>
<dbReference type="PROSITE" id="PS51186">
    <property type="entry name" value="GNAT"/>
    <property type="match status" value="1"/>
</dbReference>
<dbReference type="Proteomes" id="UP000278036">
    <property type="component" value="Unassembled WGS sequence"/>
</dbReference>
<dbReference type="EMBL" id="RAQU01000166">
    <property type="protein sequence ID" value="RKK02282.1"/>
    <property type="molecule type" value="Genomic_DNA"/>
</dbReference>
<evidence type="ECO:0000313" key="3">
    <source>
        <dbReference type="EMBL" id="RMI20413.1"/>
    </source>
</evidence>
<dbReference type="Gene3D" id="3.40.630.30">
    <property type="match status" value="1"/>
</dbReference>
<dbReference type="SUPFAM" id="SSF55729">
    <property type="entry name" value="Acyl-CoA N-acyltransferases (Nat)"/>
    <property type="match status" value="1"/>
</dbReference>
<comment type="caution">
    <text evidence="2">The sequence shown here is derived from an EMBL/GenBank/DDBJ whole genome shotgun (WGS) entry which is preliminary data.</text>
</comment>
<dbReference type="GO" id="GO:0016747">
    <property type="term" value="F:acyltransferase activity, transferring groups other than amino-acyl groups"/>
    <property type="evidence" value="ECO:0007669"/>
    <property type="project" value="InterPro"/>
</dbReference>
<dbReference type="InterPro" id="IPR051531">
    <property type="entry name" value="N-acetyltransferase"/>
</dbReference>
<dbReference type="PANTHER" id="PTHR43792">
    <property type="entry name" value="GNAT FAMILY, PUTATIVE (AFU_ORTHOLOGUE AFUA_3G00765)-RELATED-RELATED"/>
    <property type="match status" value="1"/>
</dbReference>
<dbReference type="EMBL" id="RFLX01000012">
    <property type="protein sequence ID" value="RMI20413.1"/>
    <property type="molecule type" value="Genomic_DNA"/>
</dbReference>
<proteinExistence type="predicted"/>
<dbReference type="PANTHER" id="PTHR43792:SF1">
    <property type="entry name" value="N-ACETYLTRANSFERASE DOMAIN-CONTAINING PROTEIN"/>
    <property type="match status" value="1"/>
</dbReference>
<name>A0A3A9J746_9PROT</name>
<dbReference type="OrthoDB" id="6293260at2"/>
<gene>
    <name evidence="2" type="ORF">D6Z83_20570</name>
    <name evidence="3" type="ORF">EBE87_16565</name>
</gene>
<reference evidence="2 5" key="1">
    <citation type="submission" date="2018-09" db="EMBL/GenBank/DDBJ databases">
        <title>Roseomonas sp. nov., isolated from feces of Tibetan antelopes in the Qinghai-Tibet plateau, China.</title>
        <authorList>
            <person name="Tian Z."/>
        </authorList>
    </citation>
    <scope>NUCLEOTIDE SEQUENCE [LARGE SCALE GENOMIC DNA]</scope>
    <source>
        <strain evidence="3 4">Z23</strain>
        <strain evidence="2 5">Z24</strain>
    </source>
</reference>
<dbReference type="InParanoid" id="A0A3A9J746"/>
<evidence type="ECO:0000313" key="4">
    <source>
        <dbReference type="Proteomes" id="UP000274097"/>
    </source>
</evidence>
<dbReference type="Pfam" id="PF13302">
    <property type="entry name" value="Acetyltransf_3"/>
    <property type="match status" value="1"/>
</dbReference>
<dbReference type="InterPro" id="IPR000182">
    <property type="entry name" value="GNAT_dom"/>
</dbReference>
<dbReference type="AlphaFoldDB" id="A0A3A9J746"/>
<organism evidence="2 5">
    <name type="scientific">Teichococcus wenyumeiae</name>
    <dbReference type="NCBI Taxonomy" id="2478470"/>
    <lineage>
        <taxon>Bacteria</taxon>
        <taxon>Pseudomonadati</taxon>
        <taxon>Pseudomonadota</taxon>
        <taxon>Alphaproteobacteria</taxon>
        <taxon>Acetobacterales</taxon>
        <taxon>Roseomonadaceae</taxon>
        <taxon>Roseomonas</taxon>
    </lineage>
</organism>
<dbReference type="Proteomes" id="UP000274097">
    <property type="component" value="Unassembled WGS sequence"/>
</dbReference>
<evidence type="ECO:0000259" key="1">
    <source>
        <dbReference type="PROSITE" id="PS51186"/>
    </source>
</evidence>
<evidence type="ECO:0000313" key="5">
    <source>
        <dbReference type="Proteomes" id="UP000278036"/>
    </source>
</evidence>
<feature type="domain" description="N-acetyltransferase" evidence="1">
    <location>
        <begin position="13"/>
        <end position="180"/>
    </location>
</feature>
<evidence type="ECO:0000313" key="2">
    <source>
        <dbReference type="EMBL" id="RKK02282.1"/>
    </source>
</evidence>
<keyword evidence="2" id="KW-0808">Transferase</keyword>
<dbReference type="RefSeq" id="WP_120640103.1">
    <property type="nucleotide sequence ID" value="NZ_RAQU01000166.1"/>
</dbReference>
<sequence length="190" mass="21609">MSAESTVIQGPRIRLRPWREEDREAFAAMNADPEVMRHFPEALSRERSDALMDRINAGIAQDGFGFWAVERHDAPGIIGLCGLAQVPWEARFTPAVEIAWRFATAHQRQGYAEEAARIALAHGFGPLKLEEIVAFTLPANLRSWGLMERLGMRPDGDFENPRLPEGHPMRRHLLYRLSRRDWIDARLGGE</sequence>
<keyword evidence="4" id="KW-1185">Reference proteome</keyword>
<accession>A0A3A9J746</accession>
<protein>
    <submittedName>
        <fullName evidence="2 3">N-acetyltransferase</fullName>
    </submittedName>
</protein>